<name>A0AAD7P3H5_9AGAR</name>
<dbReference type="Gene3D" id="1.25.40.10">
    <property type="entry name" value="Tetratricopeptide repeat domain"/>
    <property type="match status" value="2"/>
</dbReference>
<evidence type="ECO:0000256" key="3">
    <source>
        <dbReference type="ARBA" id="ARBA00023242"/>
    </source>
</evidence>
<organism evidence="5 6">
    <name type="scientific">Mycena metata</name>
    <dbReference type="NCBI Taxonomy" id="1033252"/>
    <lineage>
        <taxon>Eukaryota</taxon>
        <taxon>Fungi</taxon>
        <taxon>Dikarya</taxon>
        <taxon>Basidiomycota</taxon>
        <taxon>Agaricomycotina</taxon>
        <taxon>Agaricomycetes</taxon>
        <taxon>Agaricomycetidae</taxon>
        <taxon>Agaricales</taxon>
        <taxon>Marasmiineae</taxon>
        <taxon>Mycenaceae</taxon>
        <taxon>Mycena</taxon>
    </lineage>
</organism>
<feature type="compositionally biased region" description="Basic and acidic residues" evidence="4">
    <location>
        <begin position="37"/>
        <end position="74"/>
    </location>
</feature>
<gene>
    <name evidence="5" type="ORF">B0H16DRAFT_1489424</name>
</gene>
<keyword evidence="6" id="KW-1185">Reference proteome</keyword>
<comment type="similarity">
    <text evidence="2">Belongs to the NRDE2 family.</text>
</comment>
<dbReference type="InterPro" id="IPR013633">
    <property type="entry name" value="NRDE-2"/>
</dbReference>
<dbReference type="GO" id="GO:0071013">
    <property type="term" value="C:catalytic step 2 spliceosome"/>
    <property type="evidence" value="ECO:0007669"/>
    <property type="project" value="TreeGrafter"/>
</dbReference>
<feature type="compositionally biased region" description="Acidic residues" evidence="4">
    <location>
        <begin position="998"/>
        <end position="1008"/>
    </location>
</feature>
<evidence type="ECO:0000256" key="1">
    <source>
        <dbReference type="ARBA" id="ARBA00004123"/>
    </source>
</evidence>
<dbReference type="Proteomes" id="UP001215598">
    <property type="component" value="Unassembled WGS sequence"/>
</dbReference>
<feature type="compositionally biased region" description="Pro residues" evidence="4">
    <location>
        <begin position="422"/>
        <end position="434"/>
    </location>
</feature>
<feature type="compositionally biased region" description="Basic and acidic residues" evidence="4">
    <location>
        <begin position="1009"/>
        <end position="1020"/>
    </location>
</feature>
<evidence type="ECO:0000256" key="4">
    <source>
        <dbReference type="SAM" id="MobiDB-lite"/>
    </source>
</evidence>
<evidence type="ECO:0000256" key="2">
    <source>
        <dbReference type="ARBA" id="ARBA00009265"/>
    </source>
</evidence>
<dbReference type="EMBL" id="JARKIB010000001">
    <property type="protein sequence ID" value="KAJ7786177.1"/>
    <property type="molecule type" value="Genomic_DNA"/>
</dbReference>
<dbReference type="Pfam" id="PF08424">
    <property type="entry name" value="NRDE-2"/>
    <property type="match status" value="1"/>
</dbReference>
<feature type="region of interest" description="Disordered" evidence="4">
    <location>
        <begin position="1"/>
        <end position="74"/>
    </location>
</feature>
<feature type="region of interest" description="Disordered" evidence="4">
    <location>
        <begin position="989"/>
        <end position="1020"/>
    </location>
</feature>
<evidence type="ECO:0000313" key="6">
    <source>
        <dbReference type="Proteomes" id="UP001215598"/>
    </source>
</evidence>
<dbReference type="SUPFAM" id="SSF48452">
    <property type="entry name" value="TPR-like"/>
    <property type="match status" value="1"/>
</dbReference>
<protein>
    <submittedName>
        <fullName evidence="5">NRDE-2, necessary for RNA interference-domain-containing protein</fullName>
    </submittedName>
</protein>
<dbReference type="InterPro" id="IPR011990">
    <property type="entry name" value="TPR-like_helical_dom_sf"/>
</dbReference>
<dbReference type="PANTHER" id="PTHR13471">
    <property type="entry name" value="TETRATRICOPEPTIDE-LIKE HELICAL"/>
    <property type="match status" value="1"/>
</dbReference>
<evidence type="ECO:0000313" key="5">
    <source>
        <dbReference type="EMBL" id="KAJ7786177.1"/>
    </source>
</evidence>
<sequence>MSAPAPPSFASFPELPSNSTPVPAKNKDKERRRKRDKVADVKSKEKEKDRRRVDDEHAHNDSTSRLFYSDRRGDPLNIQYGGLHSRDVPKYRSGRSILGLPSSFSAFRTAHGIEVGPPGKRKQMPSLTDASSRALLSRNPTRTFANAIASSSSKYEEHDGFLRLPSRVVREQSYRAIEKTTANSDSDSSSGVSDDGDSSDEEESTPNSYQATLKLINERLTANPRSISNWLLLLSHTLLTVPTTSKNATRARSEISISILSRALAANGSSCVLRLKYLQSGEEVWHESKLRAEWEDALRKVEGVEIWMEWFEWRIRKSTKGITAVVDDAKRALAALQRDEVGQVRIFWRLAVAFQHSGFGERATAMFQAQAELTFQIPQALYGLPLQHRLDSLEEFWETECPRLGEAGARGWDSYFSSKRPSAPPTSQPNPPPIDDLDPYRKFGFSESLADRTLFLPRRSTDIEADSDPYSTILFSDIREVLLNLDSPAAKDVFRYAWLTVLGLNLPGFKAVVDEVMPEASMDLDDRWSHQYIIRPACLNAIFPAKGTQSRIVNDAVAGVIIGREREYTSGLGNPILSWGWGVIDPLAVPSSDGRTRALWNKGDVDGIDPTFVGNVFDQLRLGNDDIRWDLFALAFAAASNVKSALKLSRGFLSNAPDSLYHWAAHGRLEQLRDRLDDARKVYETVLSTPSPAARPGIGRLWWDWAEMEWLAGKTDAALKIILRSAGVEGSGGIVLLRAKRNLNDNAEAAGEGQEREPWVKLRALMELLSANEPEQALQVFDTRLTTQKAGSAPHESLVVSELLMLYRHGAVLRNPIPPALLRERVEKAIAVYPSNSVVLGLFLEGEKGQGVWGKVRAMLGEGGGIEKGILRRVEEVWVAGWDMSRWEAEIERTRTGLAAAVDSERMRGSALLWRIFIEFEIRVGQLNRAKKLLFRAIGDCPLVKELYLLAFGPLRGVFSAQELNAFADTMAERELRLRRGLEEFVEGWEDKAGSEGSDSDDNGDEIENEARDYRQRLPF</sequence>
<dbReference type="AlphaFoldDB" id="A0AAD7P3H5"/>
<feature type="compositionally biased region" description="Acidic residues" evidence="4">
    <location>
        <begin position="194"/>
        <end position="204"/>
    </location>
</feature>
<comment type="caution">
    <text evidence="5">The sequence shown here is derived from an EMBL/GenBank/DDBJ whole genome shotgun (WGS) entry which is preliminary data.</text>
</comment>
<feature type="region of interest" description="Disordered" evidence="4">
    <location>
        <begin position="415"/>
        <end position="437"/>
    </location>
</feature>
<proteinExistence type="inferred from homology"/>
<keyword evidence="3" id="KW-0539">Nucleus</keyword>
<accession>A0AAD7P3H5</accession>
<feature type="region of interest" description="Disordered" evidence="4">
    <location>
        <begin position="178"/>
        <end position="208"/>
    </location>
</feature>
<dbReference type="PANTHER" id="PTHR13471:SF0">
    <property type="entry name" value="NUCLEAR EXOSOME REGULATOR NRDE2"/>
    <property type="match status" value="1"/>
</dbReference>
<dbReference type="GO" id="GO:0031048">
    <property type="term" value="P:regulatory ncRNA-mediated heterochromatin formation"/>
    <property type="evidence" value="ECO:0007669"/>
    <property type="project" value="TreeGrafter"/>
</dbReference>
<feature type="compositionally biased region" description="Low complexity" evidence="4">
    <location>
        <begin position="184"/>
        <end position="193"/>
    </location>
</feature>
<reference evidence="5" key="1">
    <citation type="submission" date="2023-03" db="EMBL/GenBank/DDBJ databases">
        <title>Massive genome expansion in bonnet fungi (Mycena s.s.) driven by repeated elements and novel gene families across ecological guilds.</title>
        <authorList>
            <consortium name="Lawrence Berkeley National Laboratory"/>
            <person name="Harder C.B."/>
            <person name="Miyauchi S."/>
            <person name="Viragh M."/>
            <person name="Kuo A."/>
            <person name="Thoen E."/>
            <person name="Andreopoulos B."/>
            <person name="Lu D."/>
            <person name="Skrede I."/>
            <person name="Drula E."/>
            <person name="Henrissat B."/>
            <person name="Morin E."/>
            <person name="Kohler A."/>
            <person name="Barry K."/>
            <person name="LaButti K."/>
            <person name="Morin E."/>
            <person name="Salamov A."/>
            <person name="Lipzen A."/>
            <person name="Mereny Z."/>
            <person name="Hegedus B."/>
            <person name="Baldrian P."/>
            <person name="Stursova M."/>
            <person name="Weitz H."/>
            <person name="Taylor A."/>
            <person name="Grigoriev I.V."/>
            <person name="Nagy L.G."/>
            <person name="Martin F."/>
            <person name="Kauserud H."/>
        </authorList>
    </citation>
    <scope>NUCLEOTIDE SEQUENCE</scope>
    <source>
        <strain evidence="5">CBHHK182m</strain>
    </source>
</reference>
<comment type="subcellular location">
    <subcellularLocation>
        <location evidence="1">Nucleus</location>
    </subcellularLocation>
</comment>
<dbReference type="GO" id="GO:1902369">
    <property type="term" value="P:negative regulation of RNA catabolic process"/>
    <property type="evidence" value="ECO:0007669"/>
    <property type="project" value="TreeGrafter"/>
</dbReference>